<dbReference type="SUPFAM" id="SSF57756">
    <property type="entry name" value="Retrovirus zinc finger-like domains"/>
    <property type="match status" value="1"/>
</dbReference>
<dbReference type="GO" id="GO:0008270">
    <property type="term" value="F:zinc ion binding"/>
    <property type="evidence" value="ECO:0007669"/>
    <property type="project" value="UniProtKB-KW"/>
</dbReference>
<dbReference type="Pfam" id="PF00313">
    <property type="entry name" value="CSD"/>
    <property type="match status" value="1"/>
</dbReference>
<dbReference type="InterPro" id="IPR002059">
    <property type="entry name" value="CSP_DNA-bd"/>
</dbReference>
<evidence type="ECO:0000256" key="2">
    <source>
        <dbReference type="ARBA" id="ARBA00004210"/>
    </source>
</evidence>
<dbReference type="InterPro" id="IPR012340">
    <property type="entry name" value="NA-bd_OB-fold"/>
</dbReference>
<feature type="domain" description="CCHC-type" evidence="18">
    <location>
        <begin position="118"/>
        <end position="133"/>
    </location>
</feature>
<dbReference type="Pfam" id="PF21890">
    <property type="entry name" value="Lin-28A-like_zf-CCHC_2"/>
    <property type="match status" value="1"/>
</dbReference>
<dbReference type="FunFam" id="4.10.60.10:FF:000007">
    <property type="entry name" value="Protein lin-28 homolog A"/>
    <property type="match status" value="1"/>
</dbReference>
<keyword evidence="8" id="KW-0677">Repeat</keyword>
<keyword evidence="12" id="KW-0694">RNA-binding</keyword>
<dbReference type="InterPro" id="IPR051373">
    <property type="entry name" value="Lin-28_RNA-binding"/>
</dbReference>
<comment type="similarity">
    <text evidence="5">Belongs to the lin-28 family.</text>
</comment>
<dbReference type="CDD" id="cd04458">
    <property type="entry name" value="CSP_CDS"/>
    <property type="match status" value="1"/>
</dbReference>
<dbReference type="InterPro" id="IPR054081">
    <property type="entry name" value="Lin-28A-like_Znf-CCHC_2"/>
</dbReference>
<dbReference type="Gene3D" id="4.10.60.10">
    <property type="entry name" value="Zinc finger, CCHC-type"/>
    <property type="match status" value="1"/>
</dbReference>
<dbReference type="GO" id="GO:0005730">
    <property type="term" value="C:nucleolus"/>
    <property type="evidence" value="ECO:0007669"/>
    <property type="project" value="UniProtKB-SubCell"/>
</dbReference>
<accession>A0A8C5T4B3</accession>
<evidence type="ECO:0000256" key="4">
    <source>
        <dbReference type="ARBA" id="ARBA00004604"/>
    </source>
</evidence>
<dbReference type="OrthoDB" id="422005at2759"/>
<dbReference type="GO" id="GO:0000932">
    <property type="term" value="C:P-body"/>
    <property type="evidence" value="ECO:0007669"/>
    <property type="project" value="UniProtKB-SubCell"/>
</dbReference>
<dbReference type="PANTHER" id="PTHR46109:SF2">
    <property type="entry name" value="PROTEIN LIN-28 HOMOLOG A"/>
    <property type="match status" value="1"/>
</dbReference>
<keyword evidence="6" id="KW-0963">Cytoplasm</keyword>
<evidence type="ECO:0000256" key="13">
    <source>
        <dbReference type="ARBA" id="ARBA00023158"/>
    </source>
</evidence>
<proteinExistence type="inferred from homology"/>
<evidence type="ECO:0000259" key="19">
    <source>
        <dbReference type="PROSITE" id="PS51857"/>
    </source>
</evidence>
<protein>
    <recommendedName>
        <fullName evidence="15">Protein lin-28 homolog A</fullName>
    </recommendedName>
</protein>
<dbReference type="Ensembl" id="ENSMCST00000002631.1">
    <property type="protein sequence ID" value="ENSMCSP00000002573.1"/>
    <property type="gene ID" value="ENSMCSG00000001922.1"/>
</dbReference>
<evidence type="ECO:0000256" key="12">
    <source>
        <dbReference type="ARBA" id="ARBA00022884"/>
    </source>
</evidence>
<dbReference type="GO" id="GO:0003729">
    <property type="term" value="F:mRNA binding"/>
    <property type="evidence" value="ECO:0007669"/>
    <property type="project" value="TreeGrafter"/>
</dbReference>
<keyword evidence="14" id="KW-0539">Nucleus</keyword>
<reference evidence="20" key="2">
    <citation type="submission" date="2025-09" db="UniProtKB">
        <authorList>
            <consortium name="Ensembl"/>
        </authorList>
    </citation>
    <scope>IDENTIFICATION</scope>
</reference>
<dbReference type="InterPro" id="IPR001878">
    <property type="entry name" value="Znf_CCHC"/>
</dbReference>
<feature type="compositionally biased region" description="Basic and acidic residues" evidence="17">
    <location>
        <begin position="209"/>
        <end position="218"/>
    </location>
</feature>
<dbReference type="Pfam" id="PF00098">
    <property type="entry name" value="zf-CCHC"/>
    <property type="match status" value="1"/>
</dbReference>
<feature type="domain" description="CSD" evidence="19">
    <location>
        <begin position="26"/>
        <end position="101"/>
    </location>
</feature>
<dbReference type="PANTHER" id="PTHR46109">
    <property type="entry name" value="PROTEIN LIN-28"/>
    <property type="match status" value="1"/>
</dbReference>
<dbReference type="Proteomes" id="UP000694560">
    <property type="component" value="Unplaced"/>
</dbReference>
<dbReference type="SMART" id="SM00343">
    <property type="entry name" value="ZnF_C2HC"/>
    <property type="match status" value="2"/>
</dbReference>
<keyword evidence="21" id="KW-1185">Reference proteome</keyword>
<feature type="region of interest" description="Disordered" evidence="17">
    <location>
        <begin position="1"/>
        <end position="21"/>
    </location>
</feature>
<feature type="compositionally biased region" description="Low complexity" evidence="17">
    <location>
        <begin position="195"/>
        <end position="208"/>
    </location>
</feature>
<evidence type="ECO:0000256" key="16">
    <source>
        <dbReference type="PROSITE-ProRule" id="PRU00047"/>
    </source>
</evidence>
<reference evidence="20" key="1">
    <citation type="submission" date="2025-08" db="UniProtKB">
        <authorList>
            <consortium name="Ensembl"/>
        </authorList>
    </citation>
    <scope>IDENTIFICATION</scope>
</reference>
<dbReference type="GO" id="GO:0010494">
    <property type="term" value="C:cytoplasmic stress granule"/>
    <property type="evidence" value="ECO:0007669"/>
    <property type="project" value="UniProtKB-SubCell"/>
</dbReference>
<dbReference type="GO" id="GO:0031054">
    <property type="term" value="P:pre-miRNA processing"/>
    <property type="evidence" value="ECO:0007669"/>
    <property type="project" value="TreeGrafter"/>
</dbReference>
<dbReference type="PROSITE" id="PS50158">
    <property type="entry name" value="ZF_CCHC"/>
    <property type="match status" value="1"/>
</dbReference>
<keyword evidence="7" id="KW-0479">Metal-binding</keyword>
<dbReference type="Gene3D" id="2.40.50.140">
    <property type="entry name" value="Nucleic acid-binding proteins"/>
    <property type="match status" value="1"/>
</dbReference>
<evidence type="ECO:0000259" key="18">
    <source>
        <dbReference type="PROSITE" id="PS50158"/>
    </source>
</evidence>
<dbReference type="SUPFAM" id="SSF50249">
    <property type="entry name" value="Nucleic acid-binding proteins"/>
    <property type="match status" value="1"/>
</dbReference>
<organism evidence="20 21">
    <name type="scientific">Malurus cyaneus samueli</name>
    <dbReference type="NCBI Taxonomy" id="2593467"/>
    <lineage>
        <taxon>Eukaryota</taxon>
        <taxon>Metazoa</taxon>
        <taxon>Chordata</taxon>
        <taxon>Craniata</taxon>
        <taxon>Vertebrata</taxon>
        <taxon>Euteleostomi</taxon>
        <taxon>Archelosauria</taxon>
        <taxon>Archosauria</taxon>
        <taxon>Dinosauria</taxon>
        <taxon>Saurischia</taxon>
        <taxon>Theropoda</taxon>
        <taxon>Coelurosauria</taxon>
        <taxon>Aves</taxon>
        <taxon>Neognathae</taxon>
        <taxon>Neoaves</taxon>
        <taxon>Telluraves</taxon>
        <taxon>Australaves</taxon>
        <taxon>Passeriformes</taxon>
        <taxon>Meliphagoidea</taxon>
        <taxon>Maluridae</taxon>
        <taxon>Malurus</taxon>
    </lineage>
</organism>
<dbReference type="GO" id="GO:0005791">
    <property type="term" value="C:rough endoplasmic reticulum"/>
    <property type="evidence" value="ECO:0007669"/>
    <property type="project" value="UniProtKB-SubCell"/>
</dbReference>
<keyword evidence="9 16" id="KW-0863">Zinc-finger</keyword>
<evidence type="ECO:0000256" key="10">
    <source>
        <dbReference type="ARBA" id="ARBA00022824"/>
    </source>
</evidence>
<keyword evidence="13" id="KW-0943">RNA-mediated gene silencing</keyword>
<dbReference type="FunFam" id="2.40.50.140:FF:000087">
    <property type="entry name" value="Protein lin-28 homolog B"/>
    <property type="match status" value="1"/>
</dbReference>
<keyword evidence="10" id="KW-0256">Endoplasmic reticulum</keyword>
<feature type="region of interest" description="Disordered" evidence="17">
    <location>
        <begin position="195"/>
        <end position="227"/>
    </location>
</feature>
<evidence type="ECO:0000256" key="7">
    <source>
        <dbReference type="ARBA" id="ARBA00022723"/>
    </source>
</evidence>
<evidence type="ECO:0000256" key="8">
    <source>
        <dbReference type="ARBA" id="ARBA00022737"/>
    </source>
</evidence>
<dbReference type="SMART" id="SM00357">
    <property type="entry name" value="CSP"/>
    <property type="match status" value="1"/>
</dbReference>
<evidence type="ECO:0000313" key="20">
    <source>
        <dbReference type="Ensembl" id="ENSMCSP00000002573.1"/>
    </source>
</evidence>
<evidence type="ECO:0000256" key="15">
    <source>
        <dbReference type="ARBA" id="ARBA00041056"/>
    </source>
</evidence>
<keyword evidence="11" id="KW-0862">Zinc</keyword>
<dbReference type="PRINTS" id="PR00050">
    <property type="entry name" value="COLDSHOCK"/>
</dbReference>
<comment type="subcellular location">
    <subcellularLocation>
        <location evidence="1">Cytoplasm</location>
        <location evidence="1">P-body</location>
    </subcellularLocation>
    <subcellularLocation>
        <location evidence="2">Cytoplasm</location>
        <location evidence="2">Stress granule</location>
    </subcellularLocation>
    <subcellularLocation>
        <location evidence="4">Nucleus</location>
        <location evidence="4">Nucleolus</location>
    </subcellularLocation>
    <subcellularLocation>
        <location evidence="3">Rough endoplasmic reticulum</location>
    </subcellularLocation>
</comment>
<dbReference type="InterPro" id="IPR036875">
    <property type="entry name" value="Znf_CCHC_sf"/>
</dbReference>
<dbReference type="PROSITE" id="PS51857">
    <property type="entry name" value="CSD_2"/>
    <property type="match status" value="1"/>
</dbReference>
<evidence type="ECO:0000256" key="11">
    <source>
        <dbReference type="ARBA" id="ARBA00022833"/>
    </source>
</evidence>
<evidence type="ECO:0000256" key="5">
    <source>
        <dbReference type="ARBA" id="ARBA00008840"/>
    </source>
</evidence>
<evidence type="ECO:0000256" key="14">
    <source>
        <dbReference type="ARBA" id="ARBA00023242"/>
    </source>
</evidence>
<sequence>TRRTPRSEGEEESGTEGIDKESQPLHVSGICKWFNVHMGFGFLSMTAKGGAALRSSLDVFVHQSKLHVEGFHSLKEGGAVNFTFKKSSKGLESIWETNPRGNFCISSERRPKGKSLQKCYNCGGLDHHAKECKLPPQPKKCHFCQSISHMVANCPVRAQQSPSLQGKPAYLQEEEDMHSSRDAWLYELQGAEGIQQQGEGQQLEVQENGEGRQQREGPESCCRISDSPKDAISAVGLLQKLS</sequence>
<evidence type="ECO:0000256" key="6">
    <source>
        <dbReference type="ARBA" id="ARBA00022490"/>
    </source>
</evidence>
<evidence type="ECO:0000313" key="21">
    <source>
        <dbReference type="Proteomes" id="UP000694560"/>
    </source>
</evidence>
<dbReference type="AlphaFoldDB" id="A0A8C5T4B3"/>
<evidence type="ECO:0000256" key="17">
    <source>
        <dbReference type="SAM" id="MobiDB-lite"/>
    </source>
</evidence>
<evidence type="ECO:0000256" key="3">
    <source>
        <dbReference type="ARBA" id="ARBA00004427"/>
    </source>
</evidence>
<name>A0A8C5T4B3_9PASS</name>
<evidence type="ECO:0000256" key="1">
    <source>
        <dbReference type="ARBA" id="ARBA00004201"/>
    </source>
</evidence>
<dbReference type="InterPro" id="IPR011129">
    <property type="entry name" value="CSD"/>
</dbReference>
<evidence type="ECO:0000256" key="9">
    <source>
        <dbReference type="ARBA" id="ARBA00022771"/>
    </source>
</evidence>